<dbReference type="Pfam" id="PF01493">
    <property type="entry name" value="GXGXG"/>
    <property type="match status" value="1"/>
</dbReference>
<dbReference type="CDD" id="cd02808">
    <property type="entry name" value="GltS_FMN"/>
    <property type="match status" value="1"/>
</dbReference>
<dbReference type="GO" id="GO:0015930">
    <property type="term" value="F:glutamate synthase activity"/>
    <property type="evidence" value="ECO:0007669"/>
    <property type="project" value="InterPro"/>
</dbReference>
<keyword evidence="6" id="KW-0288">FMN</keyword>
<dbReference type="InterPro" id="IPR017932">
    <property type="entry name" value="GATase_2_dom"/>
</dbReference>
<dbReference type="GO" id="GO:0051538">
    <property type="term" value="F:3 iron, 4 sulfur cluster binding"/>
    <property type="evidence" value="ECO:0007669"/>
    <property type="project" value="UniProtKB-KW"/>
</dbReference>
<keyword evidence="9" id="KW-0560">Oxidoreductase</keyword>
<dbReference type="Gene3D" id="3.60.20.10">
    <property type="entry name" value="Glutamine Phosphoribosylpyrophosphate, subunit 1, domain 1"/>
    <property type="match status" value="1"/>
</dbReference>
<evidence type="ECO:0000256" key="13">
    <source>
        <dbReference type="ARBA" id="ARBA00023291"/>
    </source>
</evidence>
<evidence type="ECO:0000256" key="5">
    <source>
        <dbReference type="ARBA" id="ARBA00022630"/>
    </source>
</evidence>
<name>S5DLK9_9ACTN</name>
<dbReference type="GO" id="GO:0019676">
    <property type="term" value="P:ammonia assimilation cycle"/>
    <property type="evidence" value="ECO:0007669"/>
    <property type="project" value="TreeGrafter"/>
</dbReference>
<dbReference type="Pfam" id="PF01645">
    <property type="entry name" value="Glu_synthase"/>
    <property type="match status" value="1"/>
</dbReference>
<dbReference type="InterPro" id="IPR050711">
    <property type="entry name" value="ET-N_metabolism_enzyme"/>
</dbReference>
<dbReference type="Pfam" id="PF04898">
    <property type="entry name" value="Glu_syn_central"/>
    <property type="match status" value="1"/>
</dbReference>
<evidence type="ECO:0000256" key="8">
    <source>
        <dbReference type="ARBA" id="ARBA00022962"/>
    </source>
</evidence>
<dbReference type="InterPro" id="IPR002932">
    <property type="entry name" value="Glu_synthdom"/>
</dbReference>
<dbReference type="PANTHER" id="PTHR11938:SF133">
    <property type="entry name" value="GLUTAMATE SYNTHASE (NADH)"/>
    <property type="match status" value="1"/>
</dbReference>
<evidence type="ECO:0000256" key="2">
    <source>
        <dbReference type="ARBA" id="ARBA00001927"/>
    </source>
</evidence>
<dbReference type="Gene3D" id="2.160.20.60">
    <property type="entry name" value="Glutamate synthase, alpha subunit, C-terminal domain"/>
    <property type="match status" value="1"/>
</dbReference>
<evidence type="ECO:0000256" key="4">
    <source>
        <dbReference type="ARBA" id="ARBA00022605"/>
    </source>
</evidence>
<dbReference type="SUPFAM" id="SSF69336">
    <property type="entry name" value="Alpha subunit of glutamate synthase, C-terminal domain"/>
    <property type="match status" value="1"/>
</dbReference>
<evidence type="ECO:0000313" key="16">
    <source>
        <dbReference type="EMBL" id="AGQ19749.1"/>
    </source>
</evidence>
<dbReference type="PROSITE" id="PS51278">
    <property type="entry name" value="GATASE_TYPE_2"/>
    <property type="match status" value="1"/>
</dbReference>
<dbReference type="InterPro" id="IPR036485">
    <property type="entry name" value="Glu_synth_asu_C_sf"/>
</dbReference>
<dbReference type="InterPro" id="IPR013785">
    <property type="entry name" value="Aldolase_TIM"/>
</dbReference>
<dbReference type="PANTHER" id="PTHR11938">
    <property type="entry name" value="FAD NADPH DEHYDROGENASE/OXIDOREDUCTASE"/>
    <property type="match status" value="1"/>
</dbReference>
<evidence type="ECO:0000256" key="6">
    <source>
        <dbReference type="ARBA" id="ARBA00022643"/>
    </source>
</evidence>
<keyword evidence="4" id="KW-0028">Amino-acid biosynthesis</keyword>
<keyword evidence="7" id="KW-0479">Metal-binding</keyword>
<dbReference type="Pfam" id="PF00310">
    <property type="entry name" value="GATase_2"/>
    <property type="match status" value="1"/>
</dbReference>
<organism evidence="16">
    <name type="scientific">Candidatus Actinomarina minuta</name>
    <dbReference type="NCBI Taxonomy" id="1389454"/>
    <lineage>
        <taxon>Bacteria</taxon>
        <taxon>Bacillati</taxon>
        <taxon>Actinomycetota</taxon>
        <taxon>Actinomycetes</taxon>
        <taxon>Candidatus Actinomarinidae</taxon>
        <taxon>Candidatus Actinomarinales</taxon>
        <taxon>Candidatus Actinomarineae</taxon>
        <taxon>Candidatus Actinomarinaceae</taxon>
        <taxon>Candidatus Actinomarina</taxon>
    </lineage>
</organism>
<dbReference type="SUPFAM" id="SSF51395">
    <property type="entry name" value="FMN-linked oxidoreductases"/>
    <property type="match status" value="1"/>
</dbReference>
<evidence type="ECO:0000256" key="12">
    <source>
        <dbReference type="ARBA" id="ARBA00023164"/>
    </source>
</evidence>
<feature type="domain" description="Glutamine amidotransferase type-2" evidence="15">
    <location>
        <begin position="11"/>
        <end position="401"/>
    </location>
</feature>
<comment type="pathway">
    <text evidence="14">Amino-acid biosynthesis.</text>
</comment>
<comment type="similarity">
    <text evidence="3">Belongs to the glutamate synthase family.</text>
</comment>
<evidence type="ECO:0000259" key="15">
    <source>
        <dbReference type="PROSITE" id="PS51278"/>
    </source>
</evidence>
<sequence length="1459" mass="160838">MKFDFKEKDSCGVGFIASRGLPPTHGMTLKILECLSNLDHRGAKFADGTGDGAGVLTEIPYELLNAELKERNITLGKGKKLGLISCFFDPKELNESKDLIQKKLIDFKIDLLYWRKVPTDKEILGTLAKQSKPAIFHAVISSDEKNDKQFEKTLYLFRKSLEREISNHKFLNIHINSCSSRTVVYKGLFTATQASDFYWDLRNPLFKTRFGIFHQRFSTNTSSTWDKAQPLRMLAHNGEINTITSNYSWMQAREVDATSSFWKEEIDTIKPFIDESISDSGQLDNAVELLVQSGRTLAHAQEMLIPSAWENNPRFTEDEKAFYQYHSFLSEPWDGPAAIVASDGLDIIAGLDRSGLRPMRWMVSDRYILAASEVGICPSVEAGAYKTAQLEPGQTIRYRINDDELLDEKEVIQKLSKKNPYKDWVNSKPLKVDTQFSNLKDDSIDEDLLSKYFDYTPEEERLMLLPMLKGEVPTGSMGNDSPLGILSNNKPRLSRFFHQLFAQVTNPPIDPIRERFVMSTKTYLGKRGSILKETSQQANLVTLKSPILNGGTYDKLVSNEFLGKKSEVISFCFNKEEKDLQTALRDICVKVKDSIENKKKSLIILSDRDVKIGESIIPSLLVTGTLHHFLIENGIRLKASLIVASGEIRDSHDLACHISYGVSAVWPYLALENVRKLVASEENIELSIAEAQENYTKTLNKGLLKIMSKMGICTVSSYRGSELFEIIGLDEEVIMSAFKYSKSRTEGIGFKAIQENLKIYSDESSENLGGFYKYKKNAEPHITSPATVLKLQKAVRSGDREMWSEYLETLENRADVQIRDLFTLPDTSQGFDNQNNAPSIESIYKKFTVSSMSLGALSEEAHQALAIAMNRLGAKSGSGEGGEDPLRYNTEKNSKIKQIASGRFGVTPDYLASAEEFQIKMAQGSKPGEGGQLPGFKVDSHIAKLRHTNEGITLISPPPHHDIYSIEDLAQLIYDLKTFNPNNPVNVKLVSEPGVGTIAVGVAKAGADVITIAGSDGGTGASPWTSIKHAGSPWELGLSETHQALVMNNMREKVLLEVDGGLRSAKDVVIAATLGADRFGFGTLPLLALGCKMVRQCHENTCPVGIATQDENLRAKFTGAPEQVMQLFQFLAEDVQEYLQIFNVSELEDLIGHADLLGLKVLDNNLPSSLHKLLVNAVPEKKHPGFIKHDEGRLSRRITSEVVKSLNANKSSFLQYPISNEDRSIGARLSGEISINKLSQKLKENPSLISLSGSAGQSFGAFIRDGINLKLTGSANDYVGKGMGGGSITIIPQGKKMQGAYHAAGNAILYGATGGQLFISGRVGQRFGVRNSGAIAVVEGCSAHAAEYMTGGTLVILGEIGFNFAAGMTGGKVIVLNTQKSFDQYISESAPSSHDLNEIDSLDLKTLLEKHVSQTGSELASKLLSKEDAWHKIFTVFGGIAEISDKKQISLKNKISALD</sequence>
<dbReference type="InterPro" id="IPR002489">
    <property type="entry name" value="Glu_synth_asu_C"/>
</dbReference>
<evidence type="ECO:0000256" key="14">
    <source>
        <dbReference type="ARBA" id="ARBA00029440"/>
    </source>
</evidence>
<keyword evidence="10" id="KW-0408">Iron</keyword>
<dbReference type="SUPFAM" id="SSF56235">
    <property type="entry name" value="N-terminal nucleophile aminohydrolases (Ntn hydrolases)"/>
    <property type="match status" value="1"/>
</dbReference>
<dbReference type="InterPro" id="IPR006982">
    <property type="entry name" value="Glu_synth_centr_N"/>
</dbReference>
<keyword evidence="5" id="KW-0285">Flavoprotein</keyword>
<evidence type="ECO:0000256" key="10">
    <source>
        <dbReference type="ARBA" id="ARBA00023004"/>
    </source>
</evidence>
<evidence type="ECO:0000256" key="7">
    <source>
        <dbReference type="ARBA" id="ARBA00022723"/>
    </source>
</evidence>
<dbReference type="GO" id="GO:0006537">
    <property type="term" value="P:glutamate biosynthetic process"/>
    <property type="evidence" value="ECO:0007669"/>
    <property type="project" value="UniProtKB-KW"/>
</dbReference>
<proteinExistence type="inferred from homology"/>
<dbReference type="GO" id="GO:0046872">
    <property type="term" value="F:metal ion binding"/>
    <property type="evidence" value="ECO:0007669"/>
    <property type="project" value="UniProtKB-KW"/>
</dbReference>
<evidence type="ECO:0000256" key="3">
    <source>
        <dbReference type="ARBA" id="ARBA00009716"/>
    </source>
</evidence>
<comment type="cofactor">
    <cofactor evidence="2">
        <name>[3Fe-4S] cluster</name>
        <dbReference type="ChEBI" id="CHEBI:21137"/>
    </cofactor>
</comment>
<dbReference type="CDD" id="cd00713">
    <property type="entry name" value="GltS"/>
    <property type="match status" value="1"/>
</dbReference>
<keyword evidence="11" id="KW-0411">Iron-sulfur</keyword>
<dbReference type="EMBL" id="KC811141">
    <property type="protein sequence ID" value="AGQ19749.1"/>
    <property type="molecule type" value="Genomic_DNA"/>
</dbReference>
<dbReference type="NCBIfam" id="NF008730">
    <property type="entry name" value="PRK11750.1"/>
    <property type="match status" value="1"/>
</dbReference>
<dbReference type="InterPro" id="IPR029055">
    <property type="entry name" value="Ntn_hydrolases_N"/>
</dbReference>
<comment type="cofactor">
    <cofactor evidence="1">
        <name>FMN</name>
        <dbReference type="ChEBI" id="CHEBI:58210"/>
    </cofactor>
</comment>
<evidence type="ECO:0000256" key="9">
    <source>
        <dbReference type="ARBA" id="ARBA00023002"/>
    </source>
</evidence>
<protein>
    <submittedName>
        <fullName evidence="16">MedDCM-OCT-S40-C8-cds26</fullName>
    </submittedName>
</protein>
<keyword evidence="13" id="KW-0003">3Fe-4S</keyword>
<evidence type="ECO:0000256" key="1">
    <source>
        <dbReference type="ARBA" id="ARBA00001917"/>
    </source>
</evidence>
<accession>S5DLK9</accession>
<keyword evidence="12" id="KW-0314">Glutamate biosynthesis</keyword>
<keyword evidence="8" id="KW-0315">Glutamine amidotransferase</keyword>
<dbReference type="Gene3D" id="3.20.20.70">
    <property type="entry name" value="Aldolase class I"/>
    <property type="match status" value="2"/>
</dbReference>
<reference evidence="16" key="1">
    <citation type="journal article" date="2013" name="Sci. Rep.">
        <title>Metagenomics uncovers a new group of low GC and ultra-small marine Actinobacteria.</title>
        <authorList>
            <person name="Ghai R."/>
            <person name="Mizuno C.M."/>
            <person name="Picazo A."/>
            <person name="Camacho A."/>
            <person name="Rodriguez-Valera F."/>
        </authorList>
    </citation>
    <scope>NUCLEOTIDE SEQUENCE</scope>
</reference>
<evidence type="ECO:0000256" key="11">
    <source>
        <dbReference type="ARBA" id="ARBA00023014"/>
    </source>
</evidence>